<sequence>MLQRRSSRFMYRVLANTFLNKGVFAHSVKIHQGNPPQPPSYLLFPSIYPELAACATVSRLLSLLLLTWDQFISGKTSETSLPSATFQMVDEIKPGQTVGNICHALWPKSSIVFSLIVVTSSRFQRFNEYFSITKNGSIVAQKFVDRDNVNDICGPLDCCQSAICIIHARVMFIVEQSENSMMHSHDQVLAHLQIHLADINDNSPQFPLNSQGYPHFTIRVQEGAKFAREMLPSAVDLDSAGNGVVQYRIKANSPSADLFQLTYEKVLINPLSESHGWRLSPPTLIQLRELDYENPADKEFELIVIAIDGGEPSLTGSLSVTVVLMDINDNTPVFDRTNISNIELAENTTYSPDPVYRFLATDMDSVDNGLITYSLSPLNEPKVFEKFSIDGRSGALYLNSILDYEVYSERRFTVIVVASDNGTPKRSGTTTLTVVTKDVNDNLPSLVVQENITVIEGLNYTKPVVRFYVKDDDSVSRGKVICRPAPNRVKGAGSASLRLQEVTTNAYFVFTEGIFDYEEAQSASVEIVCSDSADPFDTRERILRITLAIGDANDHYPEFGVTELLAKLPEHSPKGKRVTQVTANDADAGIHARLTYSLINSSGRRCSVQEIFSIDSMTGVVTVKDSECLDREVNEEIEAFAAAEDGGGLSTSVKLRIRLTDINDNSPSIQVLDSLSVAENLPAGVVVGRVRCTDADIGPNSEIRLELAANNTQQVRNAFDTIRERGSARNLFLSHGMVRGMNDITGLLVTKKPLDREDIESYTIHFVATDSGNPQRTTYKSVQVLVLDENDNVPALRFPHPDTTVGYHPQVYTNSPHGSKVCVLRSYDPDKGENGTVIYTLQQNTNGSRYFQLDQATGELTTAWHHRGPTPGVYAVRVLLYDMGQNPTKAAWNFFVYISPRNTLLDTVHLSRSFSTGTASNVTASSKSKSRLTHTTVIMISVAVLIFLVIIVSCICMIKVLLRSRAKNSHQNHNHREDDGVMKEPSAAIYSPPALNMVFTQAAPLVDNTMTADNQKYTVPTPGHSGWCMKPFGQNEVVTQVTPDVHPVDGSAGSPGEESNNLTSFHHIPSSGKTLLPSFLSVFDTPNVCAMISQLGSASVGARAIAVNVPLRPRWQDASKTVLHQQQRFRGGGGGGDSDGGDGTALARRSAPRRAFSVDLQVRIEAVSPPAESVLLLD</sequence>
<dbReference type="OMA" id="ICGPLDC"/>
<feature type="transmembrane region" description="Helical" evidence="9">
    <location>
        <begin position="937"/>
        <end position="962"/>
    </location>
</feature>
<dbReference type="EMBL" id="APAU02000002">
    <property type="protein sequence ID" value="EUB64665.1"/>
    <property type="molecule type" value="Genomic_DNA"/>
</dbReference>
<evidence type="ECO:0000256" key="7">
    <source>
        <dbReference type="PROSITE-ProRule" id="PRU00043"/>
    </source>
</evidence>
<dbReference type="Pfam" id="PF00028">
    <property type="entry name" value="Cadherin"/>
    <property type="match status" value="4"/>
</dbReference>
<dbReference type="CTD" id="36336330"/>
<feature type="domain" description="Cadherin" evidence="10">
    <location>
        <begin position="233"/>
        <end position="334"/>
    </location>
</feature>
<proteinExistence type="predicted"/>
<dbReference type="GO" id="GO:0007156">
    <property type="term" value="P:homophilic cell adhesion via plasma membrane adhesion molecules"/>
    <property type="evidence" value="ECO:0007669"/>
    <property type="project" value="InterPro"/>
</dbReference>
<keyword evidence="2 9" id="KW-0812">Transmembrane</keyword>
<feature type="domain" description="Cadherin" evidence="10">
    <location>
        <begin position="803"/>
        <end position="914"/>
    </location>
</feature>
<dbReference type="OrthoDB" id="6252479at2759"/>
<dbReference type="FunFam" id="2.60.40.60:FF:000092">
    <property type="entry name" value="Protocadherin 8"/>
    <property type="match status" value="3"/>
</dbReference>
<dbReference type="PANTHER" id="PTHR24026">
    <property type="entry name" value="FAT ATYPICAL CADHERIN-RELATED"/>
    <property type="match status" value="1"/>
</dbReference>
<dbReference type="InterPro" id="IPR015919">
    <property type="entry name" value="Cadherin-like_sf"/>
</dbReference>
<keyword evidence="4 7" id="KW-0106">Calcium</keyword>
<comment type="subcellular location">
    <subcellularLocation>
        <location evidence="1">Membrane</location>
    </subcellularLocation>
</comment>
<dbReference type="AlphaFoldDB" id="W6USR7"/>
<evidence type="ECO:0000256" key="2">
    <source>
        <dbReference type="ARBA" id="ARBA00022692"/>
    </source>
</evidence>
<dbReference type="GO" id="GO:0005509">
    <property type="term" value="F:calcium ion binding"/>
    <property type="evidence" value="ECO:0007669"/>
    <property type="project" value="UniProtKB-UniRule"/>
</dbReference>
<evidence type="ECO:0000313" key="11">
    <source>
        <dbReference type="EMBL" id="EUB64665.1"/>
    </source>
</evidence>
<dbReference type="PROSITE" id="PS50268">
    <property type="entry name" value="CADHERIN_2"/>
    <property type="match status" value="7"/>
</dbReference>
<dbReference type="Proteomes" id="UP000019149">
    <property type="component" value="Unassembled WGS sequence"/>
</dbReference>
<dbReference type="InterPro" id="IPR020894">
    <property type="entry name" value="Cadherin_CS"/>
</dbReference>
<dbReference type="RefSeq" id="XP_024355861.1">
    <property type="nucleotide sequence ID" value="XM_024489864.1"/>
</dbReference>
<evidence type="ECO:0000313" key="12">
    <source>
        <dbReference type="Proteomes" id="UP000019149"/>
    </source>
</evidence>
<feature type="domain" description="Cadherin" evidence="10">
    <location>
        <begin position="111"/>
        <end position="206"/>
    </location>
</feature>
<evidence type="ECO:0000256" key="6">
    <source>
        <dbReference type="ARBA" id="ARBA00023136"/>
    </source>
</evidence>
<organism evidence="11 12">
    <name type="scientific">Echinococcus granulosus</name>
    <name type="common">Hydatid tapeworm</name>
    <dbReference type="NCBI Taxonomy" id="6210"/>
    <lineage>
        <taxon>Eukaryota</taxon>
        <taxon>Metazoa</taxon>
        <taxon>Spiralia</taxon>
        <taxon>Lophotrochozoa</taxon>
        <taxon>Platyhelminthes</taxon>
        <taxon>Cestoda</taxon>
        <taxon>Eucestoda</taxon>
        <taxon>Cyclophyllidea</taxon>
        <taxon>Taeniidae</taxon>
        <taxon>Echinococcus</taxon>
        <taxon>Echinococcus granulosus group</taxon>
    </lineage>
</organism>
<comment type="caution">
    <text evidence="11">The sequence shown here is derived from an EMBL/GenBank/DDBJ whole genome shotgun (WGS) entry which is preliminary data.</text>
</comment>
<dbReference type="GO" id="GO:0005886">
    <property type="term" value="C:plasma membrane"/>
    <property type="evidence" value="ECO:0007669"/>
    <property type="project" value="UniProtKB-SubCell"/>
</dbReference>
<evidence type="ECO:0000256" key="5">
    <source>
        <dbReference type="ARBA" id="ARBA00022989"/>
    </source>
</evidence>
<dbReference type="SMART" id="SM00112">
    <property type="entry name" value="CA"/>
    <property type="match status" value="6"/>
</dbReference>
<evidence type="ECO:0000256" key="4">
    <source>
        <dbReference type="ARBA" id="ARBA00022837"/>
    </source>
</evidence>
<dbReference type="PRINTS" id="PR00205">
    <property type="entry name" value="CADHERIN"/>
</dbReference>
<dbReference type="KEGG" id="egl:EGR_00615"/>
<dbReference type="Gene3D" id="2.60.40.60">
    <property type="entry name" value="Cadherins"/>
    <property type="match status" value="6"/>
</dbReference>
<feature type="compositionally biased region" description="Gly residues" evidence="8">
    <location>
        <begin position="1130"/>
        <end position="1143"/>
    </location>
</feature>
<dbReference type="PANTHER" id="PTHR24026:SF126">
    <property type="entry name" value="PROTOCADHERIN FAT 4"/>
    <property type="match status" value="1"/>
</dbReference>
<keyword evidence="5 9" id="KW-1133">Transmembrane helix</keyword>
<dbReference type="SUPFAM" id="SSF49313">
    <property type="entry name" value="Cadherin-like"/>
    <property type="match status" value="6"/>
</dbReference>
<keyword evidence="6 9" id="KW-0472">Membrane</keyword>
<evidence type="ECO:0000256" key="8">
    <source>
        <dbReference type="SAM" id="MobiDB-lite"/>
    </source>
</evidence>
<accession>W6USR7</accession>
<feature type="domain" description="Cadherin" evidence="10">
    <location>
        <begin position="336"/>
        <end position="446"/>
    </location>
</feature>
<dbReference type="PROSITE" id="PS00232">
    <property type="entry name" value="CADHERIN_1"/>
    <property type="match status" value="2"/>
</dbReference>
<keyword evidence="12" id="KW-1185">Reference proteome</keyword>
<evidence type="ECO:0000256" key="9">
    <source>
        <dbReference type="SAM" id="Phobius"/>
    </source>
</evidence>
<reference evidence="11 12" key="1">
    <citation type="journal article" date="2013" name="Nat. Genet.">
        <title>The genome of the hydatid tapeworm Echinococcus granulosus.</title>
        <authorList>
            <person name="Zheng H."/>
            <person name="Zhang W."/>
            <person name="Zhang L."/>
            <person name="Zhang Z."/>
            <person name="Li J."/>
            <person name="Lu G."/>
            <person name="Zhu Y."/>
            <person name="Wang Y."/>
            <person name="Huang Y."/>
            <person name="Liu J."/>
            <person name="Kang H."/>
            <person name="Chen J."/>
            <person name="Wang L."/>
            <person name="Chen A."/>
            <person name="Yu S."/>
            <person name="Gao Z."/>
            <person name="Jin L."/>
            <person name="Gu W."/>
            <person name="Wang Z."/>
            <person name="Zhao L."/>
            <person name="Shi B."/>
            <person name="Wen H."/>
            <person name="Lin R."/>
            <person name="Jones M.K."/>
            <person name="Brejova B."/>
            <person name="Vinar T."/>
            <person name="Zhao G."/>
            <person name="McManus D.P."/>
            <person name="Chen Z."/>
            <person name="Zhou Y."/>
            <person name="Wang S."/>
        </authorList>
    </citation>
    <scope>NUCLEOTIDE SEQUENCE [LARGE SCALE GENOMIC DNA]</scope>
</reference>
<dbReference type="GeneID" id="36336330"/>
<keyword evidence="3" id="KW-0677">Repeat</keyword>
<feature type="region of interest" description="Disordered" evidence="8">
    <location>
        <begin position="1121"/>
        <end position="1148"/>
    </location>
</feature>
<gene>
    <name evidence="11" type="ORF">EGR_00615</name>
</gene>
<feature type="domain" description="Cadherin" evidence="10">
    <location>
        <begin position="446"/>
        <end position="559"/>
    </location>
</feature>
<feature type="domain" description="Cadherin" evidence="10">
    <location>
        <begin position="669"/>
        <end position="796"/>
    </location>
</feature>
<dbReference type="CDD" id="cd11304">
    <property type="entry name" value="Cadherin_repeat"/>
    <property type="match status" value="5"/>
</dbReference>
<dbReference type="InterPro" id="IPR002126">
    <property type="entry name" value="Cadherin-like_dom"/>
</dbReference>
<feature type="domain" description="Cadherin" evidence="10">
    <location>
        <begin position="568"/>
        <end position="669"/>
    </location>
</feature>
<evidence type="ECO:0000259" key="10">
    <source>
        <dbReference type="PROSITE" id="PS50268"/>
    </source>
</evidence>
<dbReference type="STRING" id="6210.W6USR7"/>
<evidence type="ECO:0000256" key="1">
    <source>
        <dbReference type="ARBA" id="ARBA00004370"/>
    </source>
</evidence>
<protein>
    <submittedName>
        <fullName evidence="11">Protocadherin-1</fullName>
    </submittedName>
</protein>
<evidence type="ECO:0000256" key="3">
    <source>
        <dbReference type="ARBA" id="ARBA00022737"/>
    </source>
</evidence>
<name>W6USR7_ECHGR</name>